<name>S4N995_9PORP</name>
<dbReference type="Proteomes" id="UP000018031">
    <property type="component" value="Unassembled WGS sequence"/>
</dbReference>
<dbReference type="RefSeq" id="WP_023936016.1">
    <property type="nucleotide sequence ID" value="NZ_BAOU01000005.1"/>
</dbReference>
<feature type="compositionally biased region" description="Basic and acidic residues" evidence="1">
    <location>
        <begin position="11"/>
        <end position="25"/>
    </location>
</feature>
<accession>S4N995</accession>
<protein>
    <submittedName>
        <fullName evidence="2">Uncharacterized protein</fullName>
    </submittedName>
</protein>
<dbReference type="AlphaFoldDB" id="S4N995"/>
<comment type="caution">
    <text evidence="2">The sequence shown here is derived from an EMBL/GenBank/DDBJ whole genome shotgun (WGS) entry which is preliminary data.</text>
</comment>
<sequence length="137" mass="14759">MSDWTEPVRITGKDGKEGDKGDKGDSPVSVFRGGYKSGITYYGNPTRRDIVKCSGTYYIAKVDAGSFSGVTPSCTSSKWDDFGAQFSSVATGLLLAENASIGDWFLSGGKVERRYNCNVASLIPSRCPHIKRVRSTG</sequence>
<reference evidence="2 3" key="2">
    <citation type="journal article" date="2013" name="Genome Announc.">
        <title>Draft Genome Sequences of Porphyromonas crevioricanis JCM 15906T and Porphyromonas cansulci JCM 13913T Isolated from a Canine Oral Cavity.</title>
        <authorList>
            <person name="Sakamoto M."/>
            <person name="Tanaka N."/>
            <person name="Shiwa Y."/>
            <person name="Yoshikawa H."/>
            <person name="Ohkuma M."/>
        </authorList>
    </citation>
    <scope>NUCLEOTIDE SEQUENCE [LARGE SCALE GENOMIC DNA]</scope>
    <source>
        <strain evidence="2 3">JCM 15906</strain>
    </source>
</reference>
<evidence type="ECO:0000313" key="3">
    <source>
        <dbReference type="Proteomes" id="UP000018031"/>
    </source>
</evidence>
<gene>
    <name evidence="2" type="ORF">PORCRE_187</name>
</gene>
<evidence type="ECO:0000313" key="2">
    <source>
        <dbReference type="EMBL" id="GAD04501.1"/>
    </source>
</evidence>
<evidence type="ECO:0000256" key="1">
    <source>
        <dbReference type="SAM" id="MobiDB-lite"/>
    </source>
</evidence>
<organism evidence="2 3">
    <name type="scientific">Porphyromonas crevioricanis JCM 15906</name>
    <dbReference type="NCBI Taxonomy" id="1305617"/>
    <lineage>
        <taxon>Bacteria</taxon>
        <taxon>Pseudomonadati</taxon>
        <taxon>Bacteroidota</taxon>
        <taxon>Bacteroidia</taxon>
        <taxon>Bacteroidales</taxon>
        <taxon>Porphyromonadaceae</taxon>
        <taxon>Porphyromonas</taxon>
    </lineage>
</organism>
<feature type="region of interest" description="Disordered" evidence="1">
    <location>
        <begin position="1"/>
        <end position="27"/>
    </location>
</feature>
<reference evidence="3" key="1">
    <citation type="journal article" date="2013" name="Genome">
        <title>Draft Genome Sequences of Porphyromonas crevioricanis JCM 15906T and Porphyromonas cansulci JCM 13913T Isolated from a Canine Oral Cavity.</title>
        <authorList>
            <person name="Sakamoto M."/>
            <person name="Tanaka N."/>
            <person name="Shiwa Y."/>
            <person name="Yoshikawa H."/>
            <person name="Ohkuma M."/>
        </authorList>
    </citation>
    <scope>NUCLEOTIDE SEQUENCE [LARGE SCALE GENOMIC DNA]</scope>
    <source>
        <strain evidence="3">JCM 15906</strain>
    </source>
</reference>
<proteinExistence type="predicted"/>
<dbReference type="EMBL" id="BAOU01000005">
    <property type="protein sequence ID" value="GAD04501.1"/>
    <property type="molecule type" value="Genomic_DNA"/>
</dbReference>